<reference evidence="4 6" key="3">
    <citation type="submission" date="2019-07" db="EMBL/GenBank/DDBJ databases">
        <authorList>
            <person name="Jastrzebski P J."/>
            <person name="Paukszto L."/>
            <person name="Jastrzebski P J."/>
        </authorList>
    </citation>
    <scope>NUCLEOTIDE SEQUENCE [LARGE SCALE GENOMIC DNA]</scope>
    <source>
        <strain evidence="4 6">WMS-il1</strain>
    </source>
</reference>
<dbReference type="AlphaFoldDB" id="A0A0R3S9X9"/>
<sequence length="249" mass="29190">MHGNRSVTRYNREPSTFAYLSHPSNIRARFEELGFNYGFARANPGTNSGYCFVYRTLKNKLEKMGAACTIQADENEIRLTELEGPIEKREKVKIFTHDIISYYKFNHRAKFIAICIDANQWRKTGYWFICFEREGQLTAFCEYLNWLFGLDVQDYYEGPEEERISFVDRRSGSAQSFLLKHASRQYGSESYFSRYEQDACDSGYTESSSEAYSSSAMTRTPSLPPPPRKFPTPRLSPQKTPKRRHFRRW</sequence>
<dbReference type="EMBL" id="UYSG01000183">
    <property type="protein sequence ID" value="VDL18563.1"/>
    <property type="molecule type" value="Genomic_DNA"/>
</dbReference>
<reference evidence="7" key="1">
    <citation type="submission" date="2017-02" db="UniProtKB">
        <authorList>
            <consortium name="WormBaseParasite"/>
        </authorList>
    </citation>
    <scope>IDENTIFICATION</scope>
</reference>
<evidence type="ECO:0000313" key="6">
    <source>
        <dbReference type="Proteomes" id="UP000321570"/>
    </source>
</evidence>
<dbReference type="EMBL" id="CABIJS010000255">
    <property type="protein sequence ID" value="VUZ47664.1"/>
    <property type="molecule type" value="Genomic_DNA"/>
</dbReference>
<organism evidence="7">
    <name type="scientific">Hymenolepis diminuta</name>
    <name type="common">Rat tapeworm</name>
    <dbReference type="NCBI Taxonomy" id="6216"/>
    <lineage>
        <taxon>Eukaryota</taxon>
        <taxon>Metazoa</taxon>
        <taxon>Spiralia</taxon>
        <taxon>Lophotrochozoa</taxon>
        <taxon>Platyhelminthes</taxon>
        <taxon>Cestoda</taxon>
        <taxon>Eucestoda</taxon>
        <taxon>Cyclophyllidea</taxon>
        <taxon>Hymenolepididae</taxon>
        <taxon>Hymenolepis</taxon>
    </lineage>
</organism>
<protein>
    <submittedName>
        <fullName evidence="7">DUF5737 domain-containing protein</fullName>
    </submittedName>
</protein>
<dbReference type="Pfam" id="PF19008">
    <property type="entry name" value="DUF5737"/>
    <property type="match status" value="1"/>
</dbReference>
<keyword evidence="6" id="KW-1185">Reference proteome</keyword>
<feature type="compositionally biased region" description="Basic residues" evidence="1">
    <location>
        <begin position="240"/>
        <end position="249"/>
    </location>
</feature>
<dbReference type="Proteomes" id="UP000274504">
    <property type="component" value="Unassembled WGS sequence"/>
</dbReference>
<evidence type="ECO:0000256" key="1">
    <source>
        <dbReference type="SAM" id="MobiDB-lite"/>
    </source>
</evidence>
<reference evidence="3 5" key="2">
    <citation type="submission" date="2018-11" db="EMBL/GenBank/DDBJ databases">
        <authorList>
            <consortium name="Pathogen Informatics"/>
        </authorList>
    </citation>
    <scope>NUCLEOTIDE SEQUENCE [LARGE SCALE GENOMIC DNA]</scope>
</reference>
<evidence type="ECO:0000259" key="2">
    <source>
        <dbReference type="Pfam" id="PF19008"/>
    </source>
</evidence>
<feature type="compositionally biased region" description="Low complexity" evidence="1">
    <location>
        <begin position="205"/>
        <end position="221"/>
    </location>
</feature>
<dbReference type="WBParaSite" id="HDID_0000110101-mRNA-1">
    <property type="protein sequence ID" value="HDID_0000110101-mRNA-1"/>
    <property type="gene ID" value="HDID_0000110101"/>
</dbReference>
<evidence type="ECO:0000313" key="7">
    <source>
        <dbReference type="WBParaSite" id="HDID_0000110101-mRNA-1"/>
    </source>
</evidence>
<feature type="domain" description="DUF5737" evidence="2">
    <location>
        <begin position="50"/>
        <end position="148"/>
    </location>
</feature>
<gene>
    <name evidence="3" type="ORF">HDID_LOCUS1102</name>
    <name evidence="4" type="ORF">WMSIL1_LOCUS7231</name>
</gene>
<dbReference type="Proteomes" id="UP000321570">
    <property type="component" value="Unassembled WGS sequence"/>
</dbReference>
<proteinExistence type="predicted"/>
<dbReference type="InterPro" id="IPR043798">
    <property type="entry name" value="DUF5737"/>
</dbReference>
<evidence type="ECO:0000313" key="5">
    <source>
        <dbReference type="Proteomes" id="UP000274504"/>
    </source>
</evidence>
<dbReference type="OrthoDB" id="6259252at2759"/>
<accession>A0A0R3S9X9</accession>
<evidence type="ECO:0000313" key="3">
    <source>
        <dbReference type="EMBL" id="VDL18563.1"/>
    </source>
</evidence>
<feature type="region of interest" description="Disordered" evidence="1">
    <location>
        <begin position="205"/>
        <end position="249"/>
    </location>
</feature>
<name>A0A0R3S9X9_HYMDI</name>
<evidence type="ECO:0000313" key="4">
    <source>
        <dbReference type="EMBL" id="VUZ47664.1"/>
    </source>
</evidence>